<evidence type="ECO:0000256" key="5">
    <source>
        <dbReference type="ARBA" id="ARBA00023015"/>
    </source>
</evidence>
<feature type="region of interest" description="Disordered" evidence="8">
    <location>
        <begin position="1"/>
        <end position="57"/>
    </location>
</feature>
<feature type="compositionally biased region" description="Basic and acidic residues" evidence="8">
    <location>
        <begin position="385"/>
        <end position="398"/>
    </location>
</feature>
<dbReference type="PANTHER" id="PTHR45988">
    <property type="entry name" value="C2H2 TYPE ZINC FINGER TRANSCRIPTION FACTOR FAMILY-RELATED"/>
    <property type="match status" value="1"/>
</dbReference>
<dbReference type="EMBL" id="JAWXYG010000003">
    <property type="protein sequence ID" value="KAK4278784.1"/>
    <property type="molecule type" value="Genomic_DNA"/>
</dbReference>
<gene>
    <name evidence="10" type="ORF">QN277_016583</name>
</gene>
<name>A0AAE1MX21_9FABA</name>
<evidence type="ECO:0000256" key="4">
    <source>
        <dbReference type="ARBA" id="ARBA00022833"/>
    </source>
</evidence>
<dbReference type="InterPro" id="IPR013087">
    <property type="entry name" value="Znf_C2H2_type"/>
</dbReference>
<dbReference type="GO" id="GO:0000976">
    <property type="term" value="F:transcription cis-regulatory region binding"/>
    <property type="evidence" value="ECO:0007669"/>
    <property type="project" value="TreeGrafter"/>
</dbReference>
<reference evidence="10" key="1">
    <citation type="submission" date="2023-10" db="EMBL/GenBank/DDBJ databases">
        <title>Chromosome-level genome of the transformable northern wattle, Acacia crassicarpa.</title>
        <authorList>
            <person name="Massaro I."/>
            <person name="Sinha N.R."/>
            <person name="Poethig S."/>
            <person name="Leichty A.R."/>
        </authorList>
    </citation>
    <scope>NUCLEOTIDE SEQUENCE</scope>
    <source>
        <strain evidence="10">Acra3RX</strain>
        <tissue evidence="10">Leaf</tissue>
    </source>
</reference>
<proteinExistence type="predicted"/>
<dbReference type="GO" id="GO:0005634">
    <property type="term" value="C:nucleus"/>
    <property type="evidence" value="ECO:0007669"/>
    <property type="project" value="TreeGrafter"/>
</dbReference>
<dbReference type="InterPro" id="IPR036236">
    <property type="entry name" value="Znf_C2H2_sf"/>
</dbReference>
<dbReference type="Gene3D" id="3.30.160.60">
    <property type="entry name" value="Classic Zinc Finger"/>
    <property type="match status" value="2"/>
</dbReference>
<feature type="domain" description="C2H2-type" evidence="9">
    <location>
        <begin position="360"/>
        <end position="387"/>
    </location>
</feature>
<keyword evidence="3 7" id="KW-0863">Zinc-finger</keyword>
<dbReference type="PROSITE" id="PS50157">
    <property type="entry name" value="ZINC_FINGER_C2H2_2"/>
    <property type="match status" value="3"/>
</dbReference>
<sequence>MLEKKKENQGFDQESSDEEEKMSEKPFSSYSEPHEGKSKIKSNGASGPAPAPGGASGSSVRVCDFCGKQFNSGKALGGHRRYHIQAQKKLEAQNLAQQKQEKVNYTLKNKAKDLVIPDYDDNNNLIKSRIVNFNSSSSRSFRCCVCDKDFPSEKSLYGHMRSHPEREWRGMNPPFVTDNNLDLSSPSAEQLNNGSSSSTLEESSSPVPVDLSSSCSGSSWLKKDKRGRVSGEGEAEAAHIAAITLIHMHLYGNDELEAQTLRGREATPEEAALLPVKKRKNNVMKKNHVADYKEKLDGRDGNEELEAENNMWDVKVKSLIKEKKLNKQNKKLKLGAEIKSEGEPLVIRTLKQEEVKPQSYVCGICNKSFSCFQALGGHKSKHNREKNIAKSMKGKELMEQSEEKEEEEDKMCINGTLLSSAGLSGEEEEASPISSEERLAISSNDNNEDNGNGEEVGEASQQSASKIRGFDLNMPYVLEHEATDL</sequence>
<evidence type="ECO:0000256" key="1">
    <source>
        <dbReference type="ARBA" id="ARBA00022723"/>
    </source>
</evidence>
<feature type="domain" description="C2H2-type" evidence="9">
    <location>
        <begin position="61"/>
        <end position="88"/>
    </location>
</feature>
<evidence type="ECO:0000256" key="3">
    <source>
        <dbReference type="ARBA" id="ARBA00022771"/>
    </source>
</evidence>
<keyword evidence="1" id="KW-0479">Metal-binding</keyword>
<evidence type="ECO:0000256" key="6">
    <source>
        <dbReference type="ARBA" id="ARBA00023163"/>
    </source>
</evidence>
<feature type="compositionally biased region" description="Acidic residues" evidence="8">
    <location>
        <begin position="399"/>
        <end position="409"/>
    </location>
</feature>
<evidence type="ECO:0000313" key="11">
    <source>
        <dbReference type="Proteomes" id="UP001293593"/>
    </source>
</evidence>
<feature type="region of interest" description="Disordered" evidence="8">
    <location>
        <begin position="163"/>
        <end position="229"/>
    </location>
</feature>
<feature type="compositionally biased region" description="Low complexity" evidence="8">
    <location>
        <begin position="195"/>
        <end position="219"/>
    </location>
</feature>
<keyword evidence="2" id="KW-0677">Repeat</keyword>
<dbReference type="Pfam" id="PF13912">
    <property type="entry name" value="zf-C2H2_6"/>
    <property type="match status" value="3"/>
</dbReference>
<protein>
    <recommendedName>
        <fullName evidence="9">C2H2-type domain-containing protein</fullName>
    </recommendedName>
</protein>
<feature type="domain" description="C2H2-type" evidence="9">
    <location>
        <begin position="141"/>
        <end position="168"/>
    </location>
</feature>
<dbReference type="PANTHER" id="PTHR45988:SF18">
    <property type="entry name" value="C2H2-TYPE ZINC FINGER FAMILY PROTEIN"/>
    <property type="match status" value="1"/>
</dbReference>
<evidence type="ECO:0000259" key="9">
    <source>
        <dbReference type="PROSITE" id="PS50157"/>
    </source>
</evidence>
<keyword evidence="11" id="KW-1185">Reference proteome</keyword>
<keyword evidence="6" id="KW-0804">Transcription</keyword>
<dbReference type="SMART" id="SM00355">
    <property type="entry name" value="ZnF_C2H2"/>
    <property type="match status" value="3"/>
</dbReference>
<dbReference type="SUPFAM" id="SSF57667">
    <property type="entry name" value="beta-beta-alpha zinc fingers"/>
    <property type="match status" value="2"/>
</dbReference>
<feature type="compositionally biased region" description="Acidic residues" evidence="8">
    <location>
        <begin position="446"/>
        <end position="457"/>
    </location>
</feature>
<keyword evidence="5" id="KW-0805">Transcription regulation</keyword>
<evidence type="ECO:0000256" key="2">
    <source>
        <dbReference type="ARBA" id="ARBA00022737"/>
    </source>
</evidence>
<evidence type="ECO:0000313" key="10">
    <source>
        <dbReference type="EMBL" id="KAK4278784.1"/>
    </source>
</evidence>
<feature type="compositionally biased region" description="Polar residues" evidence="8">
    <location>
        <begin position="177"/>
        <end position="194"/>
    </location>
</feature>
<dbReference type="AlphaFoldDB" id="A0AAE1MX21"/>
<comment type="caution">
    <text evidence="10">The sequence shown here is derived from an EMBL/GenBank/DDBJ whole genome shotgun (WGS) entry which is preliminary data.</text>
</comment>
<dbReference type="Proteomes" id="UP001293593">
    <property type="component" value="Unassembled WGS sequence"/>
</dbReference>
<feature type="region of interest" description="Disordered" evidence="8">
    <location>
        <begin position="380"/>
        <end position="485"/>
    </location>
</feature>
<evidence type="ECO:0000256" key="8">
    <source>
        <dbReference type="SAM" id="MobiDB-lite"/>
    </source>
</evidence>
<organism evidence="10 11">
    <name type="scientific">Acacia crassicarpa</name>
    <name type="common">northern wattle</name>
    <dbReference type="NCBI Taxonomy" id="499986"/>
    <lineage>
        <taxon>Eukaryota</taxon>
        <taxon>Viridiplantae</taxon>
        <taxon>Streptophyta</taxon>
        <taxon>Embryophyta</taxon>
        <taxon>Tracheophyta</taxon>
        <taxon>Spermatophyta</taxon>
        <taxon>Magnoliopsida</taxon>
        <taxon>eudicotyledons</taxon>
        <taxon>Gunneridae</taxon>
        <taxon>Pentapetalae</taxon>
        <taxon>rosids</taxon>
        <taxon>fabids</taxon>
        <taxon>Fabales</taxon>
        <taxon>Fabaceae</taxon>
        <taxon>Caesalpinioideae</taxon>
        <taxon>mimosoid clade</taxon>
        <taxon>Acacieae</taxon>
        <taxon>Acacia</taxon>
    </lineage>
</organism>
<keyword evidence="4" id="KW-0862">Zinc</keyword>
<dbReference type="GO" id="GO:0003700">
    <property type="term" value="F:DNA-binding transcription factor activity"/>
    <property type="evidence" value="ECO:0007669"/>
    <property type="project" value="InterPro"/>
</dbReference>
<evidence type="ECO:0000256" key="7">
    <source>
        <dbReference type="PROSITE-ProRule" id="PRU00042"/>
    </source>
</evidence>
<accession>A0AAE1MX21</accession>
<dbReference type="PROSITE" id="PS00028">
    <property type="entry name" value="ZINC_FINGER_C2H2_1"/>
    <property type="match status" value="3"/>
</dbReference>
<dbReference type="InterPro" id="IPR044653">
    <property type="entry name" value="AZF1/2/3-like"/>
</dbReference>
<dbReference type="GO" id="GO:0008270">
    <property type="term" value="F:zinc ion binding"/>
    <property type="evidence" value="ECO:0007669"/>
    <property type="project" value="UniProtKB-KW"/>
</dbReference>